<accession>M2Z4P3</accession>
<comment type="caution">
    <text evidence="1">The sequence shown here is derived from an EMBL/GenBank/DDBJ whole genome shotgun (WGS) entry which is preliminary data.</text>
</comment>
<gene>
    <name evidence="1" type="ORF">G352_22466</name>
</gene>
<sequence>MLKRLEQLTEVSKDSAYYLRSFISERHVQSAVTEYLGKPGEPGLEKYQEAWLIAVMLEVLHKPPHEWVAYAREIAWDANQPRFLRSLAFNLVALGHDPDDIAKLVEVAETNYDGGLVRGALVALRRIDRLSRRSQTTAVSRHPALQGTIDYLAPRDSLPSLVQEGLWNQIRPASATL</sequence>
<organism evidence="1 2">
    <name type="scientific">Rhodococcus ruber BKS 20-38</name>
    <dbReference type="NCBI Taxonomy" id="1278076"/>
    <lineage>
        <taxon>Bacteria</taxon>
        <taxon>Bacillati</taxon>
        <taxon>Actinomycetota</taxon>
        <taxon>Actinomycetes</taxon>
        <taxon>Mycobacteriales</taxon>
        <taxon>Nocardiaceae</taxon>
        <taxon>Rhodococcus</taxon>
    </lineage>
</organism>
<name>M2Z4P3_9NOCA</name>
<evidence type="ECO:0008006" key="3">
    <source>
        <dbReference type="Google" id="ProtNLM"/>
    </source>
</evidence>
<evidence type="ECO:0000313" key="2">
    <source>
        <dbReference type="Proteomes" id="UP000011731"/>
    </source>
</evidence>
<dbReference type="EMBL" id="AOEX01000084">
    <property type="protein sequence ID" value="EME55833.1"/>
    <property type="molecule type" value="Genomic_DNA"/>
</dbReference>
<keyword evidence="2" id="KW-1185">Reference proteome</keyword>
<reference evidence="1 2" key="1">
    <citation type="journal article" date="2013" name="Genome Announc.">
        <title>Draft Genome Sequence of Rhodococcus ruber Strain BKS 20-38.</title>
        <authorList>
            <person name="Bala M."/>
            <person name="Kumar S."/>
            <person name="Raghava G.P."/>
            <person name="Mayilraj S."/>
        </authorList>
    </citation>
    <scope>NUCLEOTIDE SEQUENCE [LARGE SCALE GENOMIC DNA]</scope>
    <source>
        <strain evidence="1 2">BKS 20-38</strain>
    </source>
</reference>
<protein>
    <recommendedName>
        <fullName evidence="3">HEAT repeat domain-containing protein</fullName>
    </recommendedName>
</protein>
<dbReference type="AlphaFoldDB" id="M2Z4P3"/>
<dbReference type="Proteomes" id="UP000011731">
    <property type="component" value="Unassembled WGS sequence"/>
</dbReference>
<proteinExistence type="predicted"/>
<evidence type="ECO:0000313" key="1">
    <source>
        <dbReference type="EMBL" id="EME55833.1"/>
    </source>
</evidence>